<organism evidence="1 2">
    <name type="scientific">Streptococcus pseudoporcinus</name>
    <dbReference type="NCBI Taxonomy" id="361101"/>
    <lineage>
        <taxon>Bacteria</taxon>
        <taxon>Bacillati</taxon>
        <taxon>Bacillota</taxon>
        <taxon>Bacilli</taxon>
        <taxon>Lactobacillales</taxon>
        <taxon>Streptococcaceae</taxon>
        <taxon>Streptococcus</taxon>
    </lineage>
</organism>
<evidence type="ECO:0000313" key="1">
    <source>
        <dbReference type="EMBL" id="VTS19462.1"/>
    </source>
</evidence>
<evidence type="ECO:0000313" key="2">
    <source>
        <dbReference type="Proteomes" id="UP000304914"/>
    </source>
</evidence>
<gene>
    <name evidence="1" type="ORF">NCTC5385_00854</name>
</gene>
<accession>A0A4U9Y133</accession>
<reference evidence="1 2" key="1">
    <citation type="submission" date="2019-05" db="EMBL/GenBank/DDBJ databases">
        <authorList>
            <consortium name="Pathogen Informatics"/>
        </authorList>
    </citation>
    <scope>NUCLEOTIDE SEQUENCE [LARGE SCALE GENOMIC DNA]</scope>
    <source>
        <strain evidence="1 2">NCTC5385</strain>
    </source>
</reference>
<sequence>MIDYYSLYKNSLEAIGYHKLDTGVDLLQYLIATEEGKTIYSQYPYREVEEIIFYTLDCLIQQDLVTATEMPRLDRRIYTIDGLTPKGMYFLGYIGQVETEVIEWLNEFGVSQNPESIYNALRYIIY</sequence>
<protein>
    <submittedName>
        <fullName evidence="1">Uncharacterized protein</fullName>
    </submittedName>
</protein>
<dbReference type="EMBL" id="LR594035">
    <property type="protein sequence ID" value="VTS19462.1"/>
    <property type="molecule type" value="Genomic_DNA"/>
</dbReference>
<dbReference type="AlphaFoldDB" id="A0A4U9Y133"/>
<proteinExistence type="predicted"/>
<name>A0A4U9Y133_9STRE</name>
<dbReference type="Proteomes" id="UP000304914">
    <property type="component" value="Chromosome"/>
</dbReference>
<dbReference type="RefSeq" id="WP_077322791.1">
    <property type="nucleotide sequence ID" value="NZ_CABFNW010000003.1"/>
</dbReference>